<dbReference type="Proteomes" id="UP000507470">
    <property type="component" value="Unassembled WGS sequence"/>
</dbReference>
<accession>A0A6J8DQZ2</accession>
<name>A0A6J8DQZ2_MYTCO</name>
<dbReference type="OrthoDB" id="10051210at2759"/>
<dbReference type="CDD" id="cd01644">
    <property type="entry name" value="RT_pepA17"/>
    <property type="match status" value="1"/>
</dbReference>
<dbReference type="InterPro" id="IPR000477">
    <property type="entry name" value="RT_dom"/>
</dbReference>
<proteinExistence type="predicted"/>
<keyword evidence="3" id="KW-1185">Reference proteome</keyword>
<dbReference type="Gene3D" id="3.10.10.10">
    <property type="entry name" value="HIV Type 1 Reverse Transcriptase, subunit A, domain 1"/>
    <property type="match status" value="1"/>
</dbReference>
<dbReference type="InterPro" id="IPR043128">
    <property type="entry name" value="Rev_trsase/Diguanyl_cyclase"/>
</dbReference>
<evidence type="ECO:0000259" key="1">
    <source>
        <dbReference type="Pfam" id="PF00078"/>
    </source>
</evidence>
<reference evidence="2 3" key="1">
    <citation type="submission" date="2020-06" db="EMBL/GenBank/DDBJ databases">
        <authorList>
            <person name="Li R."/>
            <person name="Bekaert M."/>
        </authorList>
    </citation>
    <scope>NUCLEOTIDE SEQUENCE [LARGE SCALE GENOMIC DNA]</scope>
    <source>
        <strain evidence="3">wild</strain>
    </source>
</reference>
<dbReference type="AlphaFoldDB" id="A0A6J8DQZ2"/>
<dbReference type="SUPFAM" id="SSF56672">
    <property type="entry name" value="DNA/RNA polymerases"/>
    <property type="match status" value="1"/>
</dbReference>
<dbReference type="Pfam" id="PF00078">
    <property type="entry name" value="RVT_1"/>
    <property type="match status" value="1"/>
</dbReference>
<evidence type="ECO:0000313" key="2">
    <source>
        <dbReference type="EMBL" id="CAC5410052.1"/>
    </source>
</evidence>
<dbReference type="InterPro" id="IPR043502">
    <property type="entry name" value="DNA/RNA_pol_sf"/>
</dbReference>
<dbReference type="EMBL" id="CACVKT020007681">
    <property type="protein sequence ID" value="CAC5410052.1"/>
    <property type="molecule type" value="Genomic_DNA"/>
</dbReference>
<gene>
    <name evidence="2" type="ORF">MCOR_43259</name>
</gene>
<sequence length="314" mass="36334">MFMRQVEKSIKLDEDGHYYTTLPFRNNEVYFPNNSEQCLQRVNSLKRKLLQNHRFKQDYLDFMNKILERGNAEPVPSDDLDRNDGKVRYLPHHGVYHPQKPEKIRVVFDCSARNLGVSLKNELLQGPNLANKLGILMRFRQDKIAVLGDIESMFYQVKVPTNNRDCLRFYWWKNGNIDENPTEYRMTVHLFGATSSPSFCNYALQYTAEKFKDEFDTKVTDTVTTNMYVDDCLSSVDGVKKAVSLITDVTKLCSKGGFNLTKLMTNNQTVLESVPEKDRSNKSHEWSLSNESGVERALGVYWFVNEDKLGFTST</sequence>
<dbReference type="PANTHER" id="PTHR47331">
    <property type="entry name" value="PHD-TYPE DOMAIN-CONTAINING PROTEIN"/>
    <property type="match status" value="1"/>
</dbReference>
<organism evidence="2 3">
    <name type="scientific">Mytilus coruscus</name>
    <name type="common">Sea mussel</name>
    <dbReference type="NCBI Taxonomy" id="42192"/>
    <lineage>
        <taxon>Eukaryota</taxon>
        <taxon>Metazoa</taxon>
        <taxon>Spiralia</taxon>
        <taxon>Lophotrochozoa</taxon>
        <taxon>Mollusca</taxon>
        <taxon>Bivalvia</taxon>
        <taxon>Autobranchia</taxon>
        <taxon>Pteriomorphia</taxon>
        <taxon>Mytilida</taxon>
        <taxon>Mytiloidea</taxon>
        <taxon>Mytilidae</taxon>
        <taxon>Mytilinae</taxon>
        <taxon>Mytilus</taxon>
    </lineage>
</organism>
<evidence type="ECO:0000313" key="3">
    <source>
        <dbReference type="Proteomes" id="UP000507470"/>
    </source>
</evidence>
<dbReference type="PANTHER" id="PTHR47331:SF1">
    <property type="entry name" value="GAG-LIKE PROTEIN"/>
    <property type="match status" value="1"/>
</dbReference>
<dbReference type="Gene3D" id="3.30.70.270">
    <property type="match status" value="1"/>
</dbReference>
<feature type="domain" description="Reverse transcriptase" evidence="1">
    <location>
        <begin position="135"/>
        <end position="260"/>
    </location>
</feature>
<protein>
    <recommendedName>
        <fullName evidence="1">Reverse transcriptase domain-containing protein</fullName>
    </recommendedName>
</protein>